<dbReference type="PANTHER" id="PTHR38479:SF2">
    <property type="entry name" value="WINGED HELIX DNA-BINDING DOMAIN-CONTAINING PROTEIN"/>
    <property type="match status" value="1"/>
</dbReference>
<dbReference type="InterPro" id="IPR009351">
    <property type="entry name" value="AlkZ-like"/>
</dbReference>
<dbReference type="PANTHER" id="PTHR38479">
    <property type="entry name" value="LMO0824 PROTEIN"/>
    <property type="match status" value="1"/>
</dbReference>
<protein>
    <recommendedName>
        <fullName evidence="3">Winged helix DNA-binding domain-containing protein</fullName>
    </recommendedName>
</protein>
<evidence type="ECO:0008006" key="3">
    <source>
        <dbReference type="Google" id="ProtNLM"/>
    </source>
</evidence>
<dbReference type="Pfam" id="PF06224">
    <property type="entry name" value="AlkZ-like"/>
    <property type="match status" value="1"/>
</dbReference>
<accession>A0A4R0JFG6</accession>
<dbReference type="Proteomes" id="UP000293342">
    <property type="component" value="Unassembled WGS sequence"/>
</dbReference>
<keyword evidence="2" id="KW-1185">Reference proteome</keyword>
<organism evidence="1 2">
    <name type="scientific">Kribbella capetownensis</name>
    <dbReference type="NCBI Taxonomy" id="1572659"/>
    <lineage>
        <taxon>Bacteria</taxon>
        <taxon>Bacillati</taxon>
        <taxon>Actinomycetota</taxon>
        <taxon>Actinomycetes</taxon>
        <taxon>Propionibacteriales</taxon>
        <taxon>Kribbellaceae</taxon>
        <taxon>Kribbella</taxon>
    </lineage>
</organism>
<dbReference type="AlphaFoldDB" id="A0A4R0JFG6"/>
<dbReference type="EMBL" id="SJKD01000008">
    <property type="protein sequence ID" value="TCC45179.1"/>
    <property type="molecule type" value="Genomic_DNA"/>
</dbReference>
<dbReference type="OrthoDB" id="9148135at2"/>
<evidence type="ECO:0000313" key="2">
    <source>
        <dbReference type="Proteomes" id="UP000293342"/>
    </source>
</evidence>
<gene>
    <name evidence="1" type="ORF">E0H75_32270</name>
</gene>
<sequence>MARMLEIDYLRAVRYRLMVNRLGGRLAGGEYVRAARFGLQDTAPRDALVGLHARVEGCEPSAWEAPGLVQTYSPRAAVYVLPERDFGVFTIGRMPLDQEKRREIEGQADRICRELGGAEHRGGRGPELRSACWTGRLALRWTTSALYVREVPAPEIDFQDAHAELCRRHVQAFGPTTVEAFSWWSGLSRPDAREVWKLLDRELLPVELEGREGWILAADEQAVRSAPVPTGARFLVASDLRLFGQDRHGLFAGPGQKPRIHLHDWYHPHGLMLNGEIRGAWGRKGGKVDLRTAGPLSDQDRAAIEAEALSMPIPGATMTLALAEMRP</sequence>
<name>A0A4R0JFG6_9ACTN</name>
<reference evidence="1 2" key="1">
    <citation type="submission" date="2019-02" db="EMBL/GenBank/DDBJ databases">
        <title>Kribbella capetownensis sp. nov. and Kribbella speibonae sp. nov., isolated from soil.</title>
        <authorList>
            <person name="Curtis S.M."/>
            <person name="Norton I."/>
            <person name="Everest G.J."/>
            <person name="Meyers P.R."/>
        </authorList>
    </citation>
    <scope>NUCLEOTIDE SEQUENCE [LARGE SCALE GENOMIC DNA]</scope>
    <source>
        <strain evidence="1 2">YM53</strain>
    </source>
</reference>
<comment type="caution">
    <text evidence="1">The sequence shown here is derived from an EMBL/GenBank/DDBJ whole genome shotgun (WGS) entry which is preliminary data.</text>
</comment>
<proteinExistence type="predicted"/>
<evidence type="ECO:0000313" key="1">
    <source>
        <dbReference type="EMBL" id="TCC45179.1"/>
    </source>
</evidence>